<dbReference type="AlphaFoldDB" id="A0AAV3P9K4"/>
<feature type="compositionally biased region" description="Basic residues" evidence="1">
    <location>
        <begin position="1"/>
        <end position="10"/>
    </location>
</feature>
<sequence length="148" mass="16677">MSTRKLKQRRSPSFPPSNSPEEFDPNTPKANLESNQLKRCSGVSKIKKQKGEVPNGIESEGGRDWRVLKKGGKRVDGCIVFSSETGEEGTRRKRGSGIKDGNLSKDFKRKRISDSFKNTLGVDLSKEFEGKNEKRARHSDGCRNERQH</sequence>
<name>A0AAV3P9K4_LITER</name>
<evidence type="ECO:0000313" key="3">
    <source>
        <dbReference type="Proteomes" id="UP001454036"/>
    </source>
</evidence>
<feature type="region of interest" description="Disordered" evidence="1">
    <location>
        <begin position="125"/>
        <end position="148"/>
    </location>
</feature>
<accession>A0AAV3P9K4</accession>
<dbReference type="Proteomes" id="UP001454036">
    <property type="component" value="Unassembled WGS sequence"/>
</dbReference>
<keyword evidence="3" id="KW-1185">Reference proteome</keyword>
<dbReference type="EMBL" id="BAABME010001150">
    <property type="protein sequence ID" value="GAA0147868.1"/>
    <property type="molecule type" value="Genomic_DNA"/>
</dbReference>
<reference evidence="2 3" key="1">
    <citation type="submission" date="2024-01" db="EMBL/GenBank/DDBJ databases">
        <title>The complete chloroplast genome sequence of Lithospermum erythrorhizon: insights into the phylogenetic relationship among Boraginaceae species and the maternal lineages of purple gromwells.</title>
        <authorList>
            <person name="Okada T."/>
            <person name="Watanabe K."/>
        </authorList>
    </citation>
    <scope>NUCLEOTIDE SEQUENCE [LARGE SCALE GENOMIC DNA]</scope>
</reference>
<comment type="caution">
    <text evidence="2">The sequence shown here is derived from an EMBL/GenBank/DDBJ whole genome shotgun (WGS) entry which is preliminary data.</text>
</comment>
<proteinExistence type="predicted"/>
<evidence type="ECO:0000256" key="1">
    <source>
        <dbReference type="SAM" id="MobiDB-lite"/>
    </source>
</evidence>
<evidence type="ECO:0000313" key="2">
    <source>
        <dbReference type="EMBL" id="GAA0147868.1"/>
    </source>
</evidence>
<feature type="compositionally biased region" description="Polar residues" evidence="1">
    <location>
        <begin position="28"/>
        <end position="38"/>
    </location>
</feature>
<feature type="region of interest" description="Disordered" evidence="1">
    <location>
        <begin position="1"/>
        <end position="40"/>
    </location>
</feature>
<gene>
    <name evidence="2" type="ORF">LIER_07464</name>
</gene>
<organism evidence="2 3">
    <name type="scientific">Lithospermum erythrorhizon</name>
    <name type="common">Purple gromwell</name>
    <name type="synonym">Lithospermum officinale var. erythrorhizon</name>
    <dbReference type="NCBI Taxonomy" id="34254"/>
    <lineage>
        <taxon>Eukaryota</taxon>
        <taxon>Viridiplantae</taxon>
        <taxon>Streptophyta</taxon>
        <taxon>Embryophyta</taxon>
        <taxon>Tracheophyta</taxon>
        <taxon>Spermatophyta</taxon>
        <taxon>Magnoliopsida</taxon>
        <taxon>eudicotyledons</taxon>
        <taxon>Gunneridae</taxon>
        <taxon>Pentapetalae</taxon>
        <taxon>asterids</taxon>
        <taxon>lamiids</taxon>
        <taxon>Boraginales</taxon>
        <taxon>Boraginaceae</taxon>
        <taxon>Boraginoideae</taxon>
        <taxon>Lithospermeae</taxon>
        <taxon>Lithospermum</taxon>
    </lineage>
</organism>
<protein>
    <submittedName>
        <fullName evidence="2">Uncharacterized protein</fullName>
    </submittedName>
</protein>